<protein>
    <submittedName>
        <fullName evidence="7">BACTEROID DEVELOPMENT PROTEIN BACA</fullName>
    </submittedName>
</protein>
<evidence type="ECO:0000256" key="4">
    <source>
        <dbReference type="ARBA" id="ARBA00022989"/>
    </source>
</evidence>
<dbReference type="AlphaFoldDB" id="A0A1R4I045"/>
<reference evidence="7 8" key="1">
    <citation type="submission" date="2017-02" db="EMBL/GenBank/DDBJ databases">
        <authorList>
            <person name="Dridi B."/>
        </authorList>
    </citation>
    <scope>NUCLEOTIDE SEQUENCE [LARGE SCALE GENOMIC DNA]</scope>
    <source>
        <strain evidence="7 8">JB380</strain>
    </source>
</reference>
<dbReference type="SUPFAM" id="SSF90123">
    <property type="entry name" value="ABC transporter transmembrane region"/>
    <property type="match status" value="1"/>
</dbReference>
<evidence type="ECO:0000256" key="1">
    <source>
        <dbReference type="ARBA" id="ARBA00004651"/>
    </source>
</evidence>
<feature type="transmembrane region" description="Helical" evidence="6">
    <location>
        <begin position="170"/>
        <end position="191"/>
    </location>
</feature>
<dbReference type="InterPro" id="IPR050835">
    <property type="entry name" value="ABC_transporter_sub-D"/>
</dbReference>
<dbReference type="InterPro" id="IPR009248">
    <property type="entry name" value="SbmA_BacA"/>
</dbReference>
<feature type="transmembrane region" description="Helical" evidence="6">
    <location>
        <begin position="126"/>
        <end position="150"/>
    </location>
</feature>
<dbReference type="GO" id="GO:0005886">
    <property type="term" value="C:plasma membrane"/>
    <property type="evidence" value="ECO:0007669"/>
    <property type="project" value="UniProtKB-SubCell"/>
</dbReference>
<dbReference type="NCBIfam" id="NF009036">
    <property type="entry name" value="PRK12369.1"/>
    <property type="match status" value="1"/>
</dbReference>
<accession>A0A1R4I045</accession>
<evidence type="ECO:0000256" key="5">
    <source>
        <dbReference type="ARBA" id="ARBA00023136"/>
    </source>
</evidence>
<sequence length="335" mass="38776">MFRCFFLNRQWWAWSWLGATAILSATYYQVHLDVKINEWFGSFYDTIQQALAEPGAVESTDLLLHMLTFGKIAAIFVVVAILLDFFVRHYVFRWRSAMHHYYMESWDKVRHIEGAAQRVQEDTMRFAQLVQGLGTFLLRSVLTLIAFQPLLWELSKQVKEVPLLGEVDHILIYVAIISAIFGTALMALVGIKLPGLEFNNQRTEAALRKELVFGEDDEKRAQPESIRSLFDSVRHNYVTMYRHYLYFDLVKHSYLQLSTLMPYIIMAPTIVSGAITLGVLQQILRAFNKVEGALHYLVFSWASIVELISVYKRLNAFENKMIELNRQEVLTGYAS</sequence>
<feature type="transmembrane region" description="Helical" evidence="6">
    <location>
        <begin position="62"/>
        <end position="87"/>
    </location>
</feature>
<dbReference type="Proteomes" id="UP000196331">
    <property type="component" value="Unassembled WGS sequence"/>
</dbReference>
<gene>
    <name evidence="7" type="ORF">CZ787_09655</name>
</gene>
<evidence type="ECO:0000313" key="8">
    <source>
        <dbReference type="Proteomes" id="UP000196331"/>
    </source>
</evidence>
<evidence type="ECO:0000256" key="3">
    <source>
        <dbReference type="ARBA" id="ARBA00022692"/>
    </source>
</evidence>
<organism evidence="7 8">
    <name type="scientific">Halomonas citrativorans</name>
    <dbReference type="NCBI Taxonomy" id="2742612"/>
    <lineage>
        <taxon>Bacteria</taxon>
        <taxon>Pseudomonadati</taxon>
        <taxon>Pseudomonadota</taxon>
        <taxon>Gammaproteobacteria</taxon>
        <taxon>Oceanospirillales</taxon>
        <taxon>Halomonadaceae</taxon>
        <taxon>Halomonas</taxon>
    </lineage>
</organism>
<evidence type="ECO:0000256" key="2">
    <source>
        <dbReference type="ARBA" id="ARBA00022448"/>
    </source>
</evidence>
<dbReference type="EMBL" id="FUKM01000036">
    <property type="protein sequence ID" value="SJN13170.1"/>
    <property type="molecule type" value="Genomic_DNA"/>
</dbReference>
<dbReference type="Pfam" id="PF05992">
    <property type="entry name" value="SbmA_BacA"/>
    <property type="match status" value="1"/>
</dbReference>
<dbReference type="InterPro" id="IPR036640">
    <property type="entry name" value="ABC1_TM_sf"/>
</dbReference>
<keyword evidence="4 6" id="KW-1133">Transmembrane helix</keyword>
<feature type="transmembrane region" description="Helical" evidence="6">
    <location>
        <begin position="293"/>
        <end position="311"/>
    </location>
</feature>
<evidence type="ECO:0000313" key="7">
    <source>
        <dbReference type="EMBL" id="SJN13170.1"/>
    </source>
</evidence>
<dbReference type="GO" id="GO:1904680">
    <property type="term" value="F:peptide transmembrane transporter activity"/>
    <property type="evidence" value="ECO:0007669"/>
    <property type="project" value="InterPro"/>
</dbReference>
<keyword evidence="2" id="KW-0813">Transport</keyword>
<evidence type="ECO:0000256" key="6">
    <source>
        <dbReference type="SAM" id="Phobius"/>
    </source>
</evidence>
<dbReference type="OrthoDB" id="8233587at2"/>
<dbReference type="GO" id="GO:0015833">
    <property type="term" value="P:peptide transport"/>
    <property type="evidence" value="ECO:0007669"/>
    <property type="project" value="InterPro"/>
</dbReference>
<comment type="subcellular location">
    <subcellularLocation>
        <location evidence="1">Cell membrane</location>
        <topology evidence="1">Multi-pass membrane protein</topology>
    </subcellularLocation>
</comment>
<keyword evidence="3 6" id="KW-0812">Transmembrane</keyword>
<comment type="caution">
    <text evidence="7">The sequence shown here is derived from an EMBL/GenBank/DDBJ whole genome shotgun (WGS) entry which is preliminary data.</text>
</comment>
<dbReference type="PANTHER" id="PTHR11384:SF59">
    <property type="entry name" value="LYSOSOMAL COBALAMIN TRANSPORTER ABCD4"/>
    <property type="match status" value="1"/>
</dbReference>
<dbReference type="GO" id="GO:0005524">
    <property type="term" value="F:ATP binding"/>
    <property type="evidence" value="ECO:0007669"/>
    <property type="project" value="InterPro"/>
</dbReference>
<dbReference type="RefSeq" id="WP_087108523.1">
    <property type="nucleotide sequence ID" value="NZ_FUKM01000036.1"/>
</dbReference>
<feature type="transmembrane region" description="Helical" evidence="6">
    <location>
        <begin position="260"/>
        <end position="281"/>
    </location>
</feature>
<name>A0A1R4I045_9GAMM</name>
<proteinExistence type="predicted"/>
<dbReference type="PANTHER" id="PTHR11384">
    <property type="entry name" value="ATP-BINDING CASSETTE, SUB-FAMILY D MEMBER"/>
    <property type="match status" value="1"/>
</dbReference>
<keyword evidence="5 6" id="KW-0472">Membrane</keyword>
<feature type="transmembrane region" description="Helical" evidence="6">
    <location>
        <begin position="12"/>
        <end position="30"/>
    </location>
</feature>